<protein>
    <submittedName>
        <fullName evidence="2">Oxidoreductase</fullName>
    </submittedName>
</protein>
<dbReference type="InterPro" id="IPR002938">
    <property type="entry name" value="FAD-bd"/>
</dbReference>
<feature type="domain" description="FAD-binding" evidence="1">
    <location>
        <begin position="6"/>
        <end position="332"/>
    </location>
</feature>
<comment type="caution">
    <text evidence="2">The sequence shown here is derived from an EMBL/GenBank/DDBJ whole genome shotgun (WGS) entry which is preliminary data.</text>
</comment>
<evidence type="ECO:0000259" key="1">
    <source>
        <dbReference type="Pfam" id="PF01494"/>
    </source>
</evidence>
<dbReference type="InterPro" id="IPR051704">
    <property type="entry name" value="FAD_aromatic-hydroxylase"/>
</dbReference>
<dbReference type="EMBL" id="BMRG01000004">
    <property type="protein sequence ID" value="GGP53850.1"/>
    <property type="molecule type" value="Genomic_DNA"/>
</dbReference>
<name>A0A918EE62_9PSEU</name>
<dbReference type="PANTHER" id="PTHR46865:SF2">
    <property type="entry name" value="MONOOXYGENASE"/>
    <property type="match status" value="1"/>
</dbReference>
<dbReference type="PRINTS" id="PR00420">
    <property type="entry name" value="RNGMNOXGNASE"/>
</dbReference>
<dbReference type="InterPro" id="IPR036188">
    <property type="entry name" value="FAD/NAD-bd_sf"/>
</dbReference>
<proteinExistence type="predicted"/>
<dbReference type="SUPFAM" id="SSF51905">
    <property type="entry name" value="FAD/NAD(P)-binding domain"/>
    <property type="match status" value="1"/>
</dbReference>
<keyword evidence="3" id="KW-1185">Reference proteome</keyword>
<reference evidence="2" key="2">
    <citation type="submission" date="2020-09" db="EMBL/GenBank/DDBJ databases">
        <authorList>
            <person name="Sun Q."/>
            <person name="Ohkuma M."/>
        </authorList>
    </citation>
    <scope>NUCLEOTIDE SEQUENCE</scope>
    <source>
        <strain evidence="2">JCM 3313</strain>
    </source>
</reference>
<evidence type="ECO:0000313" key="2">
    <source>
        <dbReference type="EMBL" id="GGP53850.1"/>
    </source>
</evidence>
<sequence>MVSPGVLIVGAGVAGPALAHWLARSGWRPTVVERSRELRSGGSAVVLRGPALAVADEMGISPQLRELRTRATHVSLLDAGGRRIARFPLNPDPSRALEVTRSDLSAVLNRRAADDAEFVFDDTVTAIEQDDSGVDVTFRRAAPRRFDLVIGADGIHSAVRGLVFGPERGFTTDLGMHGATVPLAPDAIDDPSEMTVLGAPGRMLALHPSRDTPLVNFTFRAAPAHGYDRHDVALRKRMVARAYAGVGWRAPEFIAAYREHPAPYFDPLTNVRLARWSRGRVALLGDAASATALLGDGSSMAIAGAHALSLALAAHPGDHARAFRVYEAKHRREVEKRQRRVGLLASLMVPRTRHGLAVRNAVARAAGFGRGRQAQHAEPA</sequence>
<dbReference type="PANTHER" id="PTHR46865">
    <property type="entry name" value="OXIDOREDUCTASE-RELATED"/>
    <property type="match status" value="1"/>
</dbReference>
<organism evidence="2 3">
    <name type="scientific">Saccharothrix coeruleofusca</name>
    <dbReference type="NCBI Taxonomy" id="33919"/>
    <lineage>
        <taxon>Bacteria</taxon>
        <taxon>Bacillati</taxon>
        <taxon>Actinomycetota</taxon>
        <taxon>Actinomycetes</taxon>
        <taxon>Pseudonocardiales</taxon>
        <taxon>Pseudonocardiaceae</taxon>
        <taxon>Saccharothrix</taxon>
    </lineage>
</organism>
<accession>A0A918EE62</accession>
<dbReference type="Gene3D" id="3.50.50.60">
    <property type="entry name" value="FAD/NAD(P)-binding domain"/>
    <property type="match status" value="1"/>
</dbReference>
<evidence type="ECO:0000313" key="3">
    <source>
        <dbReference type="Proteomes" id="UP000639606"/>
    </source>
</evidence>
<dbReference type="AlphaFoldDB" id="A0A918EE62"/>
<reference evidence="2" key="1">
    <citation type="journal article" date="2014" name="Int. J. Syst. Evol. Microbiol.">
        <title>Complete genome sequence of Corynebacterium casei LMG S-19264T (=DSM 44701T), isolated from a smear-ripened cheese.</title>
        <authorList>
            <consortium name="US DOE Joint Genome Institute (JGI-PGF)"/>
            <person name="Walter F."/>
            <person name="Albersmeier A."/>
            <person name="Kalinowski J."/>
            <person name="Ruckert C."/>
        </authorList>
    </citation>
    <scope>NUCLEOTIDE SEQUENCE</scope>
    <source>
        <strain evidence="2">JCM 3313</strain>
    </source>
</reference>
<gene>
    <name evidence="2" type="ORF">GCM10010185_27700</name>
</gene>
<dbReference type="Gene3D" id="3.30.9.10">
    <property type="entry name" value="D-Amino Acid Oxidase, subunit A, domain 2"/>
    <property type="match status" value="1"/>
</dbReference>
<dbReference type="Pfam" id="PF01494">
    <property type="entry name" value="FAD_binding_3"/>
    <property type="match status" value="1"/>
</dbReference>
<dbReference type="RefSeq" id="WP_189223618.1">
    <property type="nucleotide sequence ID" value="NZ_BMRG01000004.1"/>
</dbReference>
<dbReference type="Proteomes" id="UP000639606">
    <property type="component" value="Unassembled WGS sequence"/>
</dbReference>
<dbReference type="GO" id="GO:0071949">
    <property type="term" value="F:FAD binding"/>
    <property type="evidence" value="ECO:0007669"/>
    <property type="project" value="InterPro"/>
</dbReference>